<evidence type="ECO:0000313" key="1">
    <source>
        <dbReference type="EMBL" id="GJT09429.1"/>
    </source>
</evidence>
<reference evidence="1" key="2">
    <citation type="submission" date="2022-01" db="EMBL/GenBank/DDBJ databases">
        <authorList>
            <person name="Yamashiro T."/>
            <person name="Shiraishi A."/>
            <person name="Satake H."/>
            <person name="Nakayama K."/>
        </authorList>
    </citation>
    <scope>NUCLEOTIDE SEQUENCE</scope>
</reference>
<dbReference type="Proteomes" id="UP001151760">
    <property type="component" value="Unassembled WGS sequence"/>
</dbReference>
<comment type="caution">
    <text evidence="1">The sequence shown here is derived from an EMBL/GenBank/DDBJ whole genome shotgun (WGS) entry which is preliminary data.</text>
</comment>
<sequence>MDNVKMPFEDRKFNKGNRESQRFVIAMKLNKGLKDSNLNHECCILEATRGTCQLNKMMLERLTQQTVDPLAAKNRGAQGNNAVGCARGRELQLPRYATIARNCTQPKRLQNSEYFKDKMLYSGCKAQENRVSFADDYDAYDSDVDEAPMDAICEHHEEHGMQDDVQPSYLLLCTIQLRVGRGAFDSNMTSYDQYRESEAHPSERVTFINAELASSYKETSFHTGMTISLYPWGWGGGVFIETQARGEQKISLTVGGGRERGSERFSGTTRERGRKRIEKRNMMVRG</sequence>
<gene>
    <name evidence="1" type="ORF">Tco_0856471</name>
</gene>
<protein>
    <submittedName>
        <fullName evidence="1">Uncharacterized protein</fullName>
    </submittedName>
</protein>
<accession>A0ABQ5B943</accession>
<name>A0ABQ5B943_9ASTR</name>
<keyword evidence="2" id="KW-1185">Reference proteome</keyword>
<reference evidence="1" key="1">
    <citation type="journal article" date="2022" name="Int. J. Mol. Sci.">
        <title>Draft Genome of Tanacetum Coccineum: Genomic Comparison of Closely Related Tanacetum-Family Plants.</title>
        <authorList>
            <person name="Yamashiro T."/>
            <person name="Shiraishi A."/>
            <person name="Nakayama K."/>
            <person name="Satake H."/>
        </authorList>
    </citation>
    <scope>NUCLEOTIDE SEQUENCE</scope>
</reference>
<evidence type="ECO:0000313" key="2">
    <source>
        <dbReference type="Proteomes" id="UP001151760"/>
    </source>
</evidence>
<dbReference type="EMBL" id="BQNB010012906">
    <property type="protein sequence ID" value="GJT09429.1"/>
    <property type="molecule type" value="Genomic_DNA"/>
</dbReference>
<proteinExistence type="predicted"/>
<organism evidence="1 2">
    <name type="scientific">Tanacetum coccineum</name>
    <dbReference type="NCBI Taxonomy" id="301880"/>
    <lineage>
        <taxon>Eukaryota</taxon>
        <taxon>Viridiplantae</taxon>
        <taxon>Streptophyta</taxon>
        <taxon>Embryophyta</taxon>
        <taxon>Tracheophyta</taxon>
        <taxon>Spermatophyta</taxon>
        <taxon>Magnoliopsida</taxon>
        <taxon>eudicotyledons</taxon>
        <taxon>Gunneridae</taxon>
        <taxon>Pentapetalae</taxon>
        <taxon>asterids</taxon>
        <taxon>campanulids</taxon>
        <taxon>Asterales</taxon>
        <taxon>Asteraceae</taxon>
        <taxon>Asteroideae</taxon>
        <taxon>Anthemideae</taxon>
        <taxon>Anthemidinae</taxon>
        <taxon>Tanacetum</taxon>
    </lineage>
</organism>